<comment type="similarity">
    <text evidence="3">Belongs to the DNA gyrase inhibitor YacG family.</text>
</comment>
<evidence type="ECO:0000313" key="5">
    <source>
        <dbReference type="Proteomes" id="UP000009881"/>
    </source>
</evidence>
<evidence type="ECO:0000256" key="2">
    <source>
        <dbReference type="ARBA" id="ARBA00022833"/>
    </source>
</evidence>
<feature type="binding site" evidence="3">
    <location>
        <position position="30"/>
    </location>
    <ligand>
        <name>Zn(2+)</name>
        <dbReference type="ChEBI" id="CHEBI:29105"/>
    </ligand>
</feature>
<dbReference type="OrthoDB" id="9809663at2"/>
<sequence>MTAKPEPARVSTAKCPTCGKPTAARYRPFCSKRCADVDLGRWLGETYRVPTEEPAPEGWTPEDGER</sequence>
<feature type="binding site" evidence="3">
    <location>
        <position position="15"/>
    </location>
    <ligand>
        <name>Zn(2+)</name>
        <dbReference type="ChEBI" id="CHEBI:29105"/>
    </ligand>
</feature>
<dbReference type="PANTHER" id="PTHR36150:SF1">
    <property type="entry name" value="DNA GYRASE INHIBITOR YACG"/>
    <property type="match status" value="1"/>
</dbReference>
<feature type="binding site" evidence="3">
    <location>
        <position position="34"/>
    </location>
    <ligand>
        <name>Zn(2+)</name>
        <dbReference type="ChEBI" id="CHEBI:29105"/>
    </ligand>
</feature>
<dbReference type="STRING" id="1238182.C882_1776"/>
<proteinExistence type="inferred from homology"/>
<comment type="function">
    <text evidence="3">Inhibits all the catalytic activities of DNA gyrase by preventing its interaction with DNA. Acts by binding directly to the C-terminal domain of GyrB, which probably disrupts DNA binding by the gyrase.</text>
</comment>
<dbReference type="EMBL" id="ANHY01000020">
    <property type="protein sequence ID" value="EKV27274.1"/>
    <property type="molecule type" value="Genomic_DNA"/>
</dbReference>
<dbReference type="HAMAP" id="MF_00649">
    <property type="entry name" value="DNA_gyrase_inhibitor_YacG"/>
    <property type="match status" value="1"/>
</dbReference>
<evidence type="ECO:0000256" key="1">
    <source>
        <dbReference type="ARBA" id="ARBA00022723"/>
    </source>
</evidence>
<accession>K9GRB7</accession>
<keyword evidence="2 3" id="KW-0862">Zinc</keyword>
<reference evidence="4 5" key="1">
    <citation type="journal article" date="2013" name="Genome Announc.">
        <title>Draft Genome Sequence of an Alphaproteobacterium, Caenispirillum salinarum AK4(T), Isolated from a Solar Saltern.</title>
        <authorList>
            <person name="Khatri I."/>
            <person name="Singh A."/>
            <person name="Korpole S."/>
            <person name="Pinnaka A.K."/>
            <person name="Subramanian S."/>
        </authorList>
    </citation>
    <scope>NUCLEOTIDE SEQUENCE [LARGE SCALE GENOMIC DNA]</scope>
    <source>
        <strain evidence="4 5">AK4</strain>
    </source>
</reference>
<gene>
    <name evidence="3" type="primary">yacG</name>
    <name evidence="4" type="ORF">C882_1776</name>
</gene>
<dbReference type="Gene3D" id="3.30.50.10">
    <property type="entry name" value="Erythroid Transcription Factor GATA-1, subunit A"/>
    <property type="match status" value="1"/>
</dbReference>
<dbReference type="PATRIC" id="fig|1238182.3.peg.3730"/>
<dbReference type="InterPro" id="IPR013088">
    <property type="entry name" value="Znf_NHR/GATA"/>
</dbReference>
<dbReference type="Pfam" id="PF03884">
    <property type="entry name" value="YacG"/>
    <property type="match status" value="1"/>
</dbReference>
<dbReference type="PANTHER" id="PTHR36150">
    <property type="entry name" value="DNA GYRASE INHIBITOR YACG"/>
    <property type="match status" value="1"/>
</dbReference>
<organism evidence="4 5">
    <name type="scientific">Caenispirillum salinarum AK4</name>
    <dbReference type="NCBI Taxonomy" id="1238182"/>
    <lineage>
        <taxon>Bacteria</taxon>
        <taxon>Pseudomonadati</taxon>
        <taxon>Pseudomonadota</taxon>
        <taxon>Alphaproteobacteria</taxon>
        <taxon>Rhodospirillales</taxon>
        <taxon>Novispirillaceae</taxon>
        <taxon>Caenispirillum</taxon>
    </lineage>
</organism>
<dbReference type="SUPFAM" id="SSF57716">
    <property type="entry name" value="Glucocorticoid receptor-like (DNA-binding domain)"/>
    <property type="match status" value="1"/>
</dbReference>
<dbReference type="GO" id="GO:0008270">
    <property type="term" value="F:zinc ion binding"/>
    <property type="evidence" value="ECO:0007669"/>
    <property type="project" value="UniProtKB-UniRule"/>
</dbReference>
<dbReference type="GO" id="GO:0008657">
    <property type="term" value="F:DNA topoisomerase type II (double strand cut, ATP-hydrolyzing) inhibitor activity"/>
    <property type="evidence" value="ECO:0007669"/>
    <property type="project" value="UniProtKB-UniRule"/>
</dbReference>
<dbReference type="Proteomes" id="UP000009881">
    <property type="component" value="Unassembled WGS sequence"/>
</dbReference>
<protein>
    <recommendedName>
        <fullName evidence="3">DNA gyrase inhibitor YacG</fullName>
    </recommendedName>
</protein>
<evidence type="ECO:0000256" key="3">
    <source>
        <dbReference type="HAMAP-Rule" id="MF_00649"/>
    </source>
</evidence>
<dbReference type="eggNOG" id="COG3024">
    <property type="taxonomic scope" value="Bacteria"/>
</dbReference>
<comment type="cofactor">
    <cofactor evidence="3">
        <name>Zn(2+)</name>
        <dbReference type="ChEBI" id="CHEBI:29105"/>
    </cofactor>
    <text evidence="3">Binds 1 zinc ion.</text>
</comment>
<comment type="caution">
    <text evidence="4">The sequence shown here is derived from an EMBL/GenBank/DDBJ whole genome shotgun (WGS) entry which is preliminary data.</text>
</comment>
<name>K9GRB7_9PROT</name>
<evidence type="ECO:0000313" key="4">
    <source>
        <dbReference type="EMBL" id="EKV27274.1"/>
    </source>
</evidence>
<dbReference type="AlphaFoldDB" id="K9GRB7"/>
<keyword evidence="5" id="KW-1185">Reference proteome</keyword>
<feature type="binding site" evidence="3">
    <location>
        <position position="18"/>
    </location>
    <ligand>
        <name>Zn(2+)</name>
        <dbReference type="ChEBI" id="CHEBI:29105"/>
    </ligand>
</feature>
<keyword evidence="1 3" id="KW-0479">Metal-binding</keyword>
<dbReference type="RefSeq" id="WP_009542172.1">
    <property type="nucleotide sequence ID" value="NZ_ANHY01000020.1"/>
</dbReference>
<dbReference type="InterPro" id="IPR005584">
    <property type="entry name" value="DNA_gyrase_inhibitor_YacG"/>
</dbReference>
<comment type="subunit">
    <text evidence="3">Interacts with GyrB.</text>
</comment>
<dbReference type="GO" id="GO:0006355">
    <property type="term" value="P:regulation of DNA-templated transcription"/>
    <property type="evidence" value="ECO:0007669"/>
    <property type="project" value="InterPro"/>
</dbReference>